<name>A0ABX3ZJW2_9BACL</name>
<evidence type="ECO:0000256" key="1">
    <source>
        <dbReference type="ARBA" id="ARBA00004162"/>
    </source>
</evidence>
<feature type="transmembrane region" description="Helical" evidence="7">
    <location>
        <begin position="145"/>
        <end position="163"/>
    </location>
</feature>
<comment type="caution">
    <text evidence="8">The sequence shown here is derived from an EMBL/GenBank/DDBJ whole genome shotgun (WGS) entry which is preliminary data.</text>
</comment>
<keyword evidence="5 7" id="KW-1133">Transmembrane helix</keyword>
<evidence type="ECO:0000256" key="3">
    <source>
        <dbReference type="ARBA" id="ARBA00022475"/>
    </source>
</evidence>
<evidence type="ECO:0000256" key="2">
    <source>
        <dbReference type="ARBA" id="ARBA00008570"/>
    </source>
</evidence>
<dbReference type="InterPro" id="IPR034026">
    <property type="entry name" value="EssA"/>
</dbReference>
<dbReference type="EMBL" id="NHNT01000002">
    <property type="protein sequence ID" value="OUZ39736.1"/>
    <property type="molecule type" value="Genomic_DNA"/>
</dbReference>
<organism evidence="8 9">
    <name type="scientific">Solibacillus kalamii</name>
    <dbReference type="NCBI Taxonomy" id="1748298"/>
    <lineage>
        <taxon>Bacteria</taxon>
        <taxon>Bacillati</taxon>
        <taxon>Bacillota</taxon>
        <taxon>Bacilli</taxon>
        <taxon>Bacillales</taxon>
        <taxon>Caryophanaceae</taxon>
        <taxon>Solibacillus</taxon>
    </lineage>
</organism>
<dbReference type="Proteomes" id="UP000196594">
    <property type="component" value="Unassembled WGS sequence"/>
</dbReference>
<proteinExistence type="inferred from homology"/>
<keyword evidence="4 7" id="KW-0812">Transmembrane</keyword>
<evidence type="ECO:0000256" key="5">
    <source>
        <dbReference type="ARBA" id="ARBA00022989"/>
    </source>
</evidence>
<protein>
    <submittedName>
        <fullName evidence="8">Type VII secretion protein EssA</fullName>
    </submittedName>
</protein>
<comment type="subcellular location">
    <subcellularLocation>
        <location evidence="1">Cell membrane</location>
        <topology evidence="1">Single-pass membrane protein</topology>
    </subcellularLocation>
</comment>
<evidence type="ECO:0000313" key="8">
    <source>
        <dbReference type="EMBL" id="OUZ39736.1"/>
    </source>
</evidence>
<sequence>MKCRKLAVVFGFCILMGVGFEIESGFPLNLETKQVSAATELNNLNPNEFKEKEFKDNKEYLHNESLLDNRKNIREEQKQLDFKPKVLERNEKIKEELFVSDFKERKTIAYDSMKYGLFSNEREIVKTKITESIPDDDSKSNGLQFFYIGLLIACIFVVLLWLVPKMVQGDKS</sequence>
<accession>A0ABX3ZJW2</accession>
<evidence type="ECO:0000256" key="7">
    <source>
        <dbReference type="SAM" id="Phobius"/>
    </source>
</evidence>
<dbReference type="RefSeq" id="WP_087615855.1">
    <property type="nucleotide sequence ID" value="NZ_JAFBEY010000001.1"/>
</dbReference>
<evidence type="ECO:0000313" key="9">
    <source>
        <dbReference type="Proteomes" id="UP000196594"/>
    </source>
</evidence>
<evidence type="ECO:0000256" key="4">
    <source>
        <dbReference type="ARBA" id="ARBA00022692"/>
    </source>
</evidence>
<keyword evidence="3" id="KW-1003">Cell membrane</keyword>
<keyword evidence="6 7" id="KW-0472">Membrane</keyword>
<evidence type="ECO:0000256" key="6">
    <source>
        <dbReference type="ARBA" id="ARBA00023136"/>
    </source>
</evidence>
<dbReference type="NCBIfam" id="TIGR03927">
    <property type="entry name" value="T7SS_EssA_Firm"/>
    <property type="match status" value="1"/>
</dbReference>
<reference evidence="8 9" key="1">
    <citation type="journal article" date="2017" name="Int. J. Syst. Evol. Microbiol.">
        <title>Solibacillus kalamii sp. nov., isolated from a high-efficiency particulate arrestance filter system used in the International Space Station.</title>
        <authorList>
            <person name="Checinska Sielaff A."/>
            <person name="Kumar R.M."/>
            <person name="Pal D."/>
            <person name="Mayilraj S."/>
            <person name="Venkateswaran K."/>
        </authorList>
    </citation>
    <scope>NUCLEOTIDE SEQUENCE [LARGE SCALE GENOMIC DNA]</scope>
    <source>
        <strain evidence="8 9">ISSFR-015</strain>
    </source>
</reference>
<comment type="similarity">
    <text evidence="2">Belongs to the EssA family.</text>
</comment>
<dbReference type="InterPro" id="IPR018920">
    <property type="entry name" value="EssA/YueC"/>
</dbReference>
<gene>
    <name evidence="8" type="ORF">CBM15_04290</name>
</gene>
<keyword evidence="9" id="KW-1185">Reference proteome</keyword>
<dbReference type="Pfam" id="PF10661">
    <property type="entry name" value="EssA"/>
    <property type="match status" value="1"/>
</dbReference>